<accession>A0A0F9LUC5</accession>
<evidence type="ECO:0000313" key="1">
    <source>
        <dbReference type="EMBL" id="KKM60702.1"/>
    </source>
</evidence>
<gene>
    <name evidence="1" type="ORF">LCGC14_1539260</name>
</gene>
<comment type="caution">
    <text evidence="1">The sequence shown here is derived from an EMBL/GenBank/DDBJ whole genome shotgun (WGS) entry which is preliminary data.</text>
</comment>
<reference evidence="1" key="1">
    <citation type="journal article" date="2015" name="Nature">
        <title>Complex archaea that bridge the gap between prokaryotes and eukaryotes.</title>
        <authorList>
            <person name="Spang A."/>
            <person name="Saw J.H."/>
            <person name="Jorgensen S.L."/>
            <person name="Zaremba-Niedzwiedzka K."/>
            <person name="Martijn J."/>
            <person name="Lind A.E."/>
            <person name="van Eijk R."/>
            <person name="Schleper C."/>
            <person name="Guy L."/>
            <person name="Ettema T.J."/>
        </authorList>
    </citation>
    <scope>NUCLEOTIDE SEQUENCE</scope>
</reference>
<proteinExistence type="predicted"/>
<protein>
    <submittedName>
        <fullName evidence="1">Uncharacterized protein</fullName>
    </submittedName>
</protein>
<sequence length="54" mass="6208">MYCPEDGTKMELGKPSNPYPACPKCGMILAYRSDPQGFEILRDSGEKPWMKFRH</sequence>
<dbReference type="AlphaFoldDB" id="A0A0F9LUC5"/>
<dbReference type="EMBL" id="LAZR01011629">
    <property type="protein sequence ID" value="KKM60702.1"/>
    <property type="molecule type" value="Genomic_DNA"/>
</dbReference>
<organism evidence="1">
    <name type="scientific">marine sediment metagenome</name>
    <dbReference type="NCBI Taxonomy" id="412755"/>
    <lineage>
        <taxon>unclassified sequences</taxon>
        <taxon>metagenomes</taxon>
        <taxon>ecological metagenomes</taxon>
    </lineage>
</organism>
<name>A0A0F9LUC5_9ZZZZ</name>